<dbReference type="Proteomes" id="UP000019024">
    <property type="component" value="Chromosome"/>
</dbReference>
<dbReference type="STRING" id="797299.HALLA_12385"/>
<keyword evidence="1" id="KW-0460">Magnesium</keyword>
<protein>
    <recommendedName>
        <fullName evidence="1">6-hydroxymethyl-7,8-dihydropterin pyrophosphokinase</fullName>
        <shortName evidence="1">HPPK</shortName>
        <ecNumber evidence="1">2.7.6.3</ecNumber>
    </recommendedName>
    <alternativeName>
        <fullName evidence="1">2-amino-4-hydroxy-6-hydroxymethyldihydropteridine pyrophosphokinase</fullName>
    </alternativeName>
    <alternativeName>
        <fullName evidence="1">6-hydroxymethyl-7,8-dihydropterin diphosphokinase</fullName>
        <shortName evidence="1">6-HMPDK</shortName>
    </alternativeName>
    <alternativeName>
        <fullName evidence="1">7,8-dihydro-6-hydroxymethylpterin diphosphokinase</fullName>
    </alternativeName>
    <alternativeName>
        <fullName evidence="1">7,8-dihydro-6-hydroxymethylpterin pyrophosphokinase</fullName>
        <shortName evidence="1">PPPK</shortName>
    </alternativeName>
</protein>
<dbReference type="GO" id="GO:0005524">
    <property type="term" value="F:ATP binding"/>
    <property type="evidence" value="ECO:0007669"/>
    <property type="project" value="UniProtKB-UniRule"/>
</dbReference>
<comment type="function">
    <text evidence="1">Catalyzes the transfer of diphosphate from ATP to 6-hydroxymethyl-7,8-dihydropterin (6-HMD), leading to 6-hydroxymethyl-7,8-dihydropterin diphosphate (6-HMDP).</text>
</comment>
<dbReference type="KEGG" id="hlr:HALLA_12385"/>
<dbReference type="InterPro" id="IPR002826">
    <property type="entry name" value="MptE-like"/>
</dbReference>
<evidence type="ECO:0000313" key="3">
    <source>
        <dbReference type="EMBL" id="AHF99464.1"/>
    </source>
</evidence>
<dbReference type="GO" id="GO:0000287">
    <property type="term" value="F:magnesium ion binding"/>
    <property type="evidence" value="ECO:0007669"/>
    <property type="project" value="UniProtKB-UniRule"/>
</dbReference>
<dbReference type="EMBL" id="CP007055">
    <property type="protein sequence ID" value="AHF99464.1"/>
    <property type="molecule type" value="Genomic_DNA"/>
</dbReference>
<sequence>MEYHEFEPVYEAILVDFGFDRAADERARDILAKLTEPFDLERLRATRGSTVAIAGAGPSLETRDSLERARGCDVVFGASTAVDTLEAHDIPVDCMVTDLDKNPETVVRLTERGTPVAVHAHGDNIGAVRDVVPRCRLEYVLPTTQAAPAGPVRNPGGFTDGDRAAFLADALGAGRLVFVGWDFEDTSVDSMKAKKLRWARRLLYLLETRRNERFSVLDGHRESIDTSALSLE</sequence>
<evidence type="ECO:0000313" key="4">
    <source>
        <dbReference type="Proteomes" id="UP000019024"/>
    </source>
</evidence>
<dbReference type="GO" id="GO:0016301">
    <property type="term" value="F:kinase activity"/>
    <property type="evidence" value="ECO:0007669"/>
    <property type="project" value="UniProtKB-KW"/>
</dbReference>
<dbReference type="GO" id="GO:0046654">
    <property type="term" value="P:tetrahydrofolate biosynthetic process"/>
    <property type="evidence" value="ECO:0007669"/>
    <property type="project" value="UniProtKB-UniRule"/>
</dbReference>
<keyword evidence="1" id="KW-0067">ATP-binding</keyword>
<organism evidence="3 4">
    <name type="scientific">Halostagnicola larsenii XH-48</name>
    <dbReference type="NCBI Taxonomy" id="797299"/>
    <lineage>
        <taxon>Archaea</taxon>
        <taxon>Methanobacteriati</taxon>
        <taxon>Methanobacteriota</taxon>
        <taxon>Stenosarchaea group</taxon>
        <taxon>Halobacteria</taxon>
        <taxon>Halobacteriales</taxon>
        <taxon>Natrialbaceae</taxon>
        <taxon>Halostagnicola</taxon>
    </lineage>
</organism>
<dbReference type="HAMAP" id="MF_02131">
    <property type="entry name" value="HMPDK_arch"/>
    <property type="match status" value="1"/>
</dbReference>
<comment type="similarity">
    <text evidence="1">Belongs to the archaeal 6-HMPDK family.</text>
</comment>
<dbReference type="InterPro" id="IPR027510">
    <property type="entry name" value="HMPDK_MptE"/>
</dbReference>
<dbReference type="GO" id="GO:0046656">
    <property type="term" value="P:folic acid biosynthetic process"/>
    <property type="evidence" value="ECO:0007669"/>
    <property type="project" value="UniProtKB-KW"/>
</dbReference>
<evidence type="ECO:0000259" key="2">
    <source>
        <dbReference type="Pfam" id="PF01973"/>
    </source>
</evidence>
<dbReference type="EC" id="2.7.6.3" evidence="1"/>
<dbReference type="OrthoDB" id="34207at2157"/>
<dbReference type="PANTHER" id="PTHR39648">
    <property type="entry name" value="6-HYDROXYMETHYL-7,8-DIHYDROPTERIN PYROPHOSPHOKINASE"/>
    <property type="match status" value="1"/>
</dbReference>
<dbReference type="GO" id="GO:0003848">
    <property type="term" value="F:2-amino-4-hydroxy-6-hydroxymethyldihydropteridine diphosphokinase activity"/>
    <property type="evidence" value="ECO:0007669"/>
    <property type="project" value="UniProtKB-UniRule"/>
</dbReference>
<keyword evidence="1" id="KW-0418">Kinase</keyword>
<keyword evidence="4" id="KW-1185">Reference proteome</keyword>
<reference evidence="3 4" key="1">
    <citation type="submission" date="2014-01" db="EMBL/GenBank/DDBJ databases">
        <authorList>
            <consortium name="DOE Joint Genome Institute"/>
            <person name="Anderson I."/>
            <person name="Huntemann M."/>
            <person name="Han J."/>
            <person name="Chen A."/>
            <person name="Kyrpides N."/>
            <person name="Mavromatis K."/>
            <person name="Markowitz V."/>
            <person name="Palaniappan K."/>
            <person name="Ivanova N."/>
            <person name="Schaumberg A."/>
            <person name="Pati A."/>
            <person name="Liolios K."/>
            <person name="Nordberg H.P."/>
            <person name="Cantor M.N."/>
            <person name="Hua S.X."/>
            <person name="Woyke T."/>
        </authorList>
    </citation>
    <scope>NUCLEOTIDE SEQUENCE [LARGE SCALE GENOMIC DNA]</scope>
    <source>
        <strain evidence="3 4">XH-48</strain>
    </source>
</reference>
<keyword evidence="1" id="KW-0547">Nucleotide-binding</keyword>
<dbReference type="eggNOG" id="arCOG04303">
    <property type="taxonomic scope" value="Archaea"/>
</dbReference>
<feature type="domain" description="6-hydroxymethylpterin diphosphokinase MptE-like" evidence="2">
    <location>
        <begin position="40"/>
        <end position="186"/>
    </location>
</feature>
<dbReference type="UniPathway" id="UPA00077">
    <property type="reaction ID" value="UER00155"/>
</dbReference>
<comment type="cofactor">
    <cofactor evidence="1">
        <name>Mg(2+)</name>
        <dbReference type="ChEBI" id="CHEBI:18420"/>
    </cofactor>
</comment>
<dbReference type="PANTHER" id="PTHR39648:SF1">
    <property type="entry name" value="6-HYDROXYMETHYL-7,8-DIHYDROPTERIN PYROPHOSPHOKINASE"/>
    <property type="match status" value="1"/>
</dbReference>
<dbReference type="AlphaFoldDB" id="W0JQL3"/>
<gene>
    <name evidence="1" type="primary">mptE</name>
    <name evidence="3" type="ORF">HALLA_12385</name>
</gene>
<keyword evidence="1" id="KW-0808">Transferase</keyword>
<keyword evidence="1" id="KW-0289">Folate biosynthesis</keyword>
<dbReference type="GeneID" id="25145238"/>
<dbReference type="PATRIC" id="fig|797299.3.peg.1497"/>
<dbReference type="RefSeq" id="WP_049952708.1">
    <property type="nucleotide sequence ID" value="NZ_CP007055.1"/>
</dbReference>
<accession>W0JQL3</accession>
<dbReference type="HOGENOM" id="CLU_093043_0_0_2"/>
<proteinExistence type="inferred from homology"/>
<comment type="pathway">
    <text evidence="1">Cofactor biosynthesis; tetrahydrofolate biosynthesis; 2-amino-4-hydroxy-6-hydroxymethyl-7,8-dihydropteridine diphosphate from 7,8-dihydroneopterin triphosphate: step 4/4.</text>
</comment>
<name>W0JQL3_9EURY</name>
<evidence type="ECO:0000256" key="1">
    <source>
        <dbReference type="HAMAP-Rule" id="MF_02131"/>
    </source>
</evidence>
<dbReference type="Pfam" id="PF01973">
    <property type="entry name" value="MptE-like"/>
    <property type="match status" value="1"/>
</dbReference>
<comment type="catalytic activity">
    <reaction evidence="1">
        <text>6-hydroxymethyl-7,8-dihydropterin + ATP = (7,8-dihydropterin-6-yl)methyl diphosphate + AMP + H(+)</text>
        <dbReference type="Rhea" id="RHEA:11412"/>
        <dbReference type="ChEBI" id="CHEBI:15378"/>
        <dbReference type="ChEBI" id="CHEBI:30616"/>
        <dbReference type="ChEBI" id="CHEBI:44841"/>
        <dbReference type="ChEBI" id="CHEBI:72950"/>
        <dbReference type="ChEBI" id="CHEBI:456215"/>
        <dbReference type="EC" id="2.7.6.3"/>
    </reaction>
</comment>